<feature type="binding site" evidence="7">
    <location>
        <position position="82"/>
    </location>
    <ligand>
        <name>S-adenosyl-L-methionine</name>
        <dbReference type="ChEBI" id="CHEBI:59789"/>
    </ligand>
</feature>
<accession>U3U2E7</accession>
<dbReference type="PANTHER" id="PTHR23417:SF14">
    <property type="entry name" value="PENTACOTRIPEPTIDE-REPEAT REGION OF PRORP DOMAIN-CONTAINING PROTEIN"/>
    <property type="match status" value="1"/>
</dbReference>
<dbReference type="AlphaFoldDB" id="U3U2E7"/>
<comment type="pathway">
    <text evidence="7">tRNA modification; N(7)-methylguanine-tRNA biosynthesis.</text>
</comment>
<keyword evidence="6 7" id="KW-0819">tRNA processing</keyword>
<evidence type="ECO:0000256" key="7">
    <source>
        <dbReference type="HAMAP-Rule" id="MF_01057"/>
    </source>
</evidence>
<feature type="binding site" evidence="7">
    <location>
        <position position="161"/>
    </location>
    <ligand>
        <name>substrate</name>
    </ligand>
</feature>
<evidence type="ECO:0000256" key="2">
    <source>
        <dbReference type="ARBA" id="ARBA00003015"/>
    </source>
</evidence>
<reference evidence="8 9" key="1">
    <citation type="submission" date="2012-10" db="EMBL/GenBank/DDBJ databases">
        <title>Genome sequence of the symbiont of the pentatomidae stink bug Halyomorpha halys.</title>
        <authorList>
            <person name="Kobayashi H."/>
            <person name="Fujii-Muramatsu R."/>
            <person name="Takeishi K."/>
            <person name="Noda H."/>
        </authorList>
    </citation>
    <scope>NUCLEOTIDE SEQUENCE [LARGE SCALE GENOMIC DNA]</scope>
</reference>
<keyword evidence="3 7" id="KW-0489">Methyltransferase</keyword>
<dbReference type="Gene3D" id="3.40.50.150">
    <property type="entry name" value="Vaccinia Virus protein VP39"/>
    <property type="match status" value="1"/>
</dbReference>
<evidence type="ECO:0000256" key="3">
    <source>
        <dbReference type="ARBA" id="ARBA00022603"/>
    </source>
</evidence>
<gene>
    <name evidence="7" type="primary">trmB</name>
    <name evidence="8" type="ORF">HHS_03210</name>
</gene>
<comment type="similarity">
    <text evidence="7">Belongs to the class I-like SAM-binding methyltransferase superfamily. TrmB family.</text>
</comment>
<dbReference type="InterPro" id="IPR055361">
    <property type="entry name" value="tRNA_methyltr_TrmB_bact"/>
</dbReference>
<dbReference type="GO" id="GO:0043527">
    <property type="term" value="C:tRNA methyltransferase complex"/>
    <property type="evidence" value="ECO:0007669"/>
    <property type="project" value="TreeGrafter"/>
</dbReference>
<proteinExistence type="inferred from homology"/>
<dbReference type="PATRIC" id="fig|1235990.3.peg.320"/>
<evidence type="ECO:0000313" key="9">
    <source>
        <dbReference type="Proteomes" id="UP000016900"/>
    </source>
</evidence>
<dbReference type="EMBL" id="AP012554">
    <property type="protein sequence ID" value="BAO00291.1"/>
    <property type="molecule type" value="Genomic_DNA"/>
</dbReference>
<dbReference type="EC" id="2.1.1.33" evidence="7"/>
<keyword evidence="5 7" id="KW-0949">S-adenosyl-L-methionine</keyword>
<feature type="binding site" evidence="7">
    <location>
        <position position="157"/>
    </location>
    <ligand>
        <name>S-adenosyl-L-methionine</name>
        <dbReference type="ChEBI" id="CHEBI:59789"/>
    </ligand>
</feature>
<sequence length="252" mass="29666">MKQSKLTNLNMVNNNLIIFEKFHKCFAKQFHYIRSFTCRHRRLTKAQQFAFENYWQEIGIEFQEQQLDLITLFGGTSPIILEIGFGTGNSLVKMAKDNPNHNFIGIEVYKRGIGSCLLSAKKAGITNLRLIYYDAVQVIYRMIPDNALYVLQLFFPDPWHKVRHNKRRIIQKPFIELIMKKLNLGGILHIVTDCEAYVNHIIQIMNSVHGYSYCSLNNYFINQHKTHLLTKFEQRARILNHNICTLIFERVR</sequence>
<evidence type="ECO:0000256" key="4">
    <source>
        <dbReference type="ARBA" id="ARBA00022679"/>
    </source>
</evidence>
<feature type="binding site" evidence="7">
    <location>
        <position position="134"/>
    </location>
    <ligand>
        <name>S-adenosyl-L-methionine</name>
        <dbReference type="ChEBI" id="CHEBI:59789"/>
    </ligand>
</feature>
<dbReference type="SUPFAM" id="SSF53335">
    <property type="entry name" value="S-adenosyl-L-methionine-dependent methyltransferases"/>
    <property type="match status" value="1"/>
</dbReference>
<dbReference type="PROSITE" id="PS51625">
    <property type="entry name" value="SAM_MT_TRMB"/>
    <property type="match status" value="1"/>
</dbReference>
<feature type="binding site" evidence="7">
    <location>
        <position position="107"/>
    </location>
    <ligand>
        <name>S-adenosyl-L-methionine</name>
        <dbReference type="ChEBI" id="CHEBI:59789"/>
    </ligand>
</feature>
<dbReference type="InterPro" id="IPR029063">
    <property type="entry name" value="SAM-dependent_MTases_sf"/>
</dbReference>
<dbReference type="InterPro" id="IPR003358">
    <property type="entry name" value="tRNA_(Gua-N-7)_MeTrfase_Trmb"/>
</dbReference>
<dbReference type="eggNOG" id="COG0220">
    <property type="taxonomic scope" value="Bacteria"/>
</dbReference>
<comment type="catalytic activity">
    <reaction evidence="1 7">
        <text>guanosine(46) in tRNA + S-adenosyl-L-methionine = N(7)-methylguanosine(46) in tRNA + S-adenosyl-L-homocysteine</text>
        <dbReference type="Rhea" id="RHEA:42708"/>
        <dbReference type="Rhea" id="RHEA-COMP:10188"/>
        <dbReference type="Rhea" id="RHEA-COMP:10189"/>
        <dbReference type="ChEBI" id="CHEBI:57856"/>
        <dbReference type="ChEBI" id="CHEBI:59789"/>
        <dbReference type="ChEBI" id="CHEBI:74269"/>
        <dbReference type="ChEBI" id="CHEBI:74480"/>
        <dbReference type="EC" id="2.1.1.33"/>
    </reaction>
</comment>
<keyword evidence="4 7" id="KW-0808">Transferase</keyword>
<dbReference type="HAMAP" id="MF_01057">
    <property type="entry name" value="tRNA_methyltr_TrmB"/>
    <property type="match status" value="1"/>
</dbReference>
<comment type="function">
    <text evidence="2 7">Catalyzes the formation of N(7)-methylguanine at position 46 (m7G46) in tRNA.</text>
</comment>
<evidence type="ECO:0000313" key="8">
    <source>
        <dbReference type="EMBL" id="BAO00291.1"/>
    </source>
</evidence>
<feature type="binding site" evidence="7">
    <location>
        <position position="193"/>
    </location>
    <ligand>
        <name>substrate</name>
    </ligand>
</feature>
<evidence type="ECO:0000256" key="1">
    <source>
        <dbReference type="ARBA" id="ARBA00000142"/>
    </source>
</evidence>
<dbReference type="NCBIfam" id="TIGR00091">
    <property type="entry name" value="tRNA (guanosine(46)-N7)-methyltransferase TrmB"/>
    <property type="match status" value="1"/>
</dbReference>
<dbReference type="Pfam" id="PF02390">
    <property type="entry name" value="Methyltransf_4"/>
    <property type="match status" value="1"/>
</dbReference>
<evidence type="ECO:0000256" key="5">
    <source>
        <dbReference type="ARBA" id="ARBA00022691"/>
    </source>
</evidence>
<feature type="region of interest" description="Interaction with RNA" evidence="7">
    <location>
        <begin position="163"/>
        <end position="168"/>
    </location>
</feature>
<keyword evidence="9" id="KW-1185">Reference proteome</keyword>
<feature type="binding site" evidence="7">
    <location>
        <begin position="230"/>
        <end position="233"/>
    </location>
    <ligand>
        <name>substrate</name>
    </ligand>
</feature>
<comment type="subunit">
    <text evidence="7">Monomer.</text>
</comment>
<protein>
    <recommendedName>
        <fullName evidence="7">tRNA (guanine-N(7)-)-methyltransferase</fullName>
        <ecNumber evidence="7">2.1.1.33</ecNumber>
    </recommendedName>
    <alternativeName>
        <fullName evidence="7">tRNA (guanine(46)-N(7))-methyltransferase</fullName>
    </alternativeName>
    <alternativeName>
        <fullName evidence="7">tRNA(m7G46)-methyltransferase</fullName>
    </alternativeName>
</protein>
<dbReference type="KEGG" id="hhs:HHS_03210"/>
<evidence type="ECO:0000256" key="6">
    <source>
        <dbReference type="ARBA" id="ARBA00022694"/>
    </source>
</evidence>
<organism evidence="8 9">
    <name type="scientific">Candidatus Pantoea carbekii</name>
    <dbReference type="NCBI Taxonomy" id="1235990"/>
    <lineage>
        <taxon>Bacteria</taxon>
        <taxon>Pseudomonadati</taxon>
        <taxon>Pseudomonadota</taxon>
        <taxon>Gammaproteobacteria</taxon>
        <taxon>Enterobacterales</taxon>
        <taxon>Erwiniaceae</taxon>
        <taxon>Pantoea</taxon>
    </lineage>
</organism>
<name>U3U2E7_9GAMM</name>
<dbReference type="PANTHER" id="PTHR23417">
    <property type="entry name" value="3-DEOXY-D-MANNO-OCTULOSONIC-ACID TRANSFERASE/TRNA GUANINE-N 7 - -METHYLTRANSFERASE"/>
    <property type="match status" value="1"/>
</dbReference>
<dbReference type="Proteomes" id="UP000016900">
    <property type="component" value="Chromosome"/>
</dbReference>
<dbReference type="UniPathway" id="UPA00989"/>
<dbReference type="GO" id="GO:0008176">
    <property type="term" value="F:tRNA (guanine(46)-N7)-methyltransferase activity"/>
    <property type="evidence" value="ECO:0007669"/>
    <property type="project" value="UniProtKB-UniRule"/>
</dbReference>
<dbReference type="STRING" id="1235990.BMSBPS_0793"/>